<dbReference type="EMBL" id="JBGUBD010000002">
    <property type="protein sequence ID" value="MFA9477311.1"/>
    <property type="molecule type" value="Genomic_DNA"/>
</dbReference>
<dbReference type="RefSeq" id="WP_425344236.1">
    <property type="nucleotide sequence ID" value="NZ_JBGUBD010000002.1"/>
</dbReference>
<evidence type="ECO:0008006" key="3">
    <source>
        <dbReference type="Google" id="ProtNLM"/>
    </source>
</evidence>
<proteinExistence type="predicted"/>
<evidence type="ECO:0000313" key="2">
    <source>
        <dbReference type="Proteomes" id="UP001575105"/>
    </source>
</evidence>
<protein>
    <recommendedName>
        <fullName evidence="3">Transposase</fullName>
    </recommendedName>
</protein>
<organism evidence="1 2">
    <name type="scientific">Natronomicrosphaera hydrolytica</name>
    <dbReference type="NCBI Taxonomy" id="3242702"/>
    <lineage>
        <taxon>Bacteria</taxon>
        <taxon>Pseudomonadati</taxon>
        <taxon>Planctomycetota</taxon>
        <taxon>Phycisphaerae</taxon>
        <taxon>Phycisphaerales</taxon>
        <taxon>Phycisphaeraceae</taxon>
        <taxon>Natronomicrosphaera</taxon>
    </lineage>
</organism>
<sequence length="64" mass="7733">MTWFTRLCRQTGLTIHHIVKPVKDDNRKRELNRKVEEKKVNDSVTLRRTTIDEIEIRQDGEKTR</sequence>
<evidence type="ECO:0000313" key="1">
    <source>
        <dbReference type="EMBL" id="MFA9477311.1"/>
    </source>
</evidence>
<keyword evidence="2" id="KW-1185">Reference proteome</keyword>
<dbReference type="Proteomes" id="UP001575105">
    <property type="component" value="Unassembled WGS sequence"/>
</dbReference>
<accession>A0ABV4U3G1</accession>
<name>A0ABV4U3G1_9BACT</name>
<reference evidence="1 2" key="1">
    <citation type="submission" date="2024-08" db="EMBL/GenBank/DDBJ databases">
        <title>Whole-genome sequencing of halo(alkali)philic microorganisms from hypersaline lakes.</title>
        <authorList>
            <person name="Sorokin D.Y."/>
            <person name="Merkel A.Y."/>
            <person name="Messina E."/>
            <person name="Yakimov M."/>
        </authorList>
    </citation>
    <scope>NUCLEOTIDE SEQUENCE [LARGE SCALE GENOMIC DNA]</scope>
    <source>
        <strain evidence="1 2">AB-hyl4</strain>
    </source>
</reference>
<gene>
    <name evidence="1" type="ORF">ACERK3_03270</name>
</gene>
<comment type="caution">
    <text evidence="1">The sequence shown here is derived from an EMBL/GenBank/DDBJ whole genome shotgun (WGS) entry which is preliminary data.</text>
</comment>